<dbReference type="EMBL" id="CAVNYO010000439">
    <property type="protein sequence ID" value="CAK5279655.1"/>
    <property type="molecule type" value="Genomic_DNA"/>
</dbReference>
<comment type="caution">
    <text evidence="2">The sequence shown here is derived from an EMBL/GenBank/DDBJ whole genome shotgun (WGS) entry which is preliminary data.</text>
</comment>
<protein>
    <submittedName>
        <fullName evidence="2">Uncharacterized protein</fullName>
    </submittedName>
</protein>
<sequence>MSSFWTSLRGFDHDPTAPLREEFDRLAEQRGWKLKSENYKQNWVRCALEEFGYQFGRDEDRLAGWQALCAIVGVTDVPDTIVGCRAIMKKTWVNIYDLLDAQRTGGPVVQHRTKHALRVYSLQNEKIFPKETAKENRFLAVLLIDMFARARP</sequence>
<evidence type="ECO:0000313" key="3">
    <source>
        <dbReference type="Proteomes" id="UP001295794"/>
    </source>
</evidence>
<accession>A0AAD2HRH1</accession>
<dbReference type="PANTHER" id="PTHR38846:SF1">
    <property type="entry name" value="C3H1-TYPE DOMAIN-CONTAINING PROTEIN"/>
    <property type="match status" value="1"/>
</dbReference>
<evidence type="ECO:0000313" key="1">
    <source>
        <dbReference type="EMBL" id="CAK5279655.1"/>
    </source>
</evidence>
<keyword evidence="3" id="KW-1185">Reference proteome</keyword>
<dbReference type="Proteomes" id="UP001295794">
    <property type="component" value="Unassembled WGS sequence"/>
</dbReference>
<dbReference type="EMBL" id="CAVNYO010000440">
    <property type="protein sequence ID" value="CAK5279665.1"/>
    <property type="molecule type" value="Genomic_DNA"/>
</dbReference>
<dbReference type="AlphaFoldDB" id="A0AAD2HRH1"/>
<proteinExistence type="predicted"/>
<reference evidence="2" key="1">
    <citation type="submission" date="2023-11" db="EMBL/GenBank/DDBJ databases">
        <authorList>
            <person name="De Vega J J."/>
            <person name="De Vega J J."/>
        </authorList>
    </citation>
    <scope>NUCLEOTIDE SEQUENCE</scope>
</reference>
<dbReference type="PANTHER" id="PTHR38846">
    <property type="entry name" value="C3H1-TYPE DOMAIN-CONTAINING PROTEIN"/>
    <property type="match status" value="1"/>
</dbReference>
<evidence type="ECO:0000313" key="2">
    <source>
        <dbReference type="EMBL" id="CAK5279665.1"/>
    </source>
</evidence>
<gene>
    <name evidence="1" type="ORF">MYCIT1_LOCUS29825</name>
    <name evidence="2" type="ORF">MYCIT1_LOCUS29848</name>
</gene>
<organism evidence="2 3">
    <name type="scientific">Mycena citricolor</name>
    <dbReference type="NCBI Taxonomy" id="2018698"/>
    <lineage>
        <taxon>Eukaryota</taxon>
        <taxon>Fungi</taxon>
        <taxon>Dikarya</taxon>
        <taxon>Basidiomycota</taxon>
        <taxon>Agaricomycotina</taxon>
        <taxon>Agaricomycetes</taxon>
        <taxon>Agaricomycetidae</taxon>
        <taxon>Agaricales</taxon>
        <taxon>Marasmiineae</taxon>
        <taxon>Mycenaceae</taxon>
        <taxon>Mycena</taxon>
    </lineage>
</organism>
<name>A0AAD2HRH1_9AGAR</name>